<protein>
    <recommendedName>
        <fullName evidence="3">Protein OPG050</fullName>
    </recommendedName>
    <alternativeName>
        <fullName evidence="4">Protein F6</fullName>
    </alternativeName>
</protein>
<evidence type="ECO:0000313" key="5">
    <source>
        <dbReference type="EMBL" id="AOP31732.1"/>
    </source>
</evidence>
<dbReference type="RefSeq" id="YP_009281790.1">
    <property type="nucleotide sequence ID" value="NC_031033.1"/>
</dbReference>
<accession>A0A1C9KC48</accession>
<evidence type="ECO:0000256" key="1">
    <source>
        <dbReference type="ARBA" id="ARBA00022518"/>
    </source>
</evidence>
<evidence type="ECO:0000313" key="6">
    <source>
        <dbReference type="Proteomes" id="UP000203649"/>
    </source>
</evidence>
<keyword evidence="6" id="KW-1185">Reference proteome</keyword>
<keyword evidence="1" id="KW-0244">Early protein</keyword>
<proteinExistence type="inferred from homology"/>
<evidence type="ECO:0000256" key="3">
    <source>
        <dbReference type="ARBA" id="ARBA00034825"/>
    </source>
</evidence>
<dbReference type="KEGG" id="vg:29063989"/>
<dbReference type="InterPro" id="IPR009521">
    <property type="entry name" value="Orthopox_F6"/>
</dbReference>
<dbReference type="GeneID" id="29063989"/>
<name>A0A1C9KC48_9POXV</name>
<comment type="similarity">
    <text evidence="2">Belongs to the orthopoxvirus OPG050 family.</text>
</comment>
<organism evidence="5 6">
    <name type="scientific">Volepox virus</name>
    <dbReference type="NCBI Taxonomy" id="28874"/>
    <lineage>
        <taxon>Viruses</taxon>
        <taxon>Varidnaviria</taxon>
        <taxon>Bamfordvirae</taxon>
        <taxon>Nucleocytoviricota</taxon>
        <taxon>Pokkesviricetes</taxon>
        <taxon>Chitovirales</taxon>
        <taxon>Poxviridae</taxon>
        <taxon>Chordopoxvirinae</taxon>
        <taxon>Orthopoxvirus</taxon>
        <taxon>Orthopoxvirus volepox</taxon>
    </lineage>
</organism>
<dbReference type="Proteomes" id="UP000203649">
    <property type="component" value="Segment"/>
</dbReference>
<gene>
    <name evidence="5" type="ORF">VPXV-CA-042</name>
</gene>
<reference evidence="5 6" key="1">
    <citation type="journal article" date="2016" name="Virus Genes">
        <title>The genomes of three North American orthopoxviruses.</title>
        <authorList>
            <person name="Smithson C."/>
            <person name="Tang N."/>
            <person name="Sammons S."/>
            <person name="Frace M."/>
            <person name="Batra D."/>
            <person name="Li Y."/>
            <person name="Emerson G.L."/>
            <person name="Carroll D.S."/>
            <person name="Upton C."/>
        </authorList>
    </citation>
    <scope>NUCLEOTIDE SEQUENCE [LARGE SCALE GENOMIC DNA]</scope>
    <source>
        <strain evidence="5 6">CA</strain>
    </source>
</reference>
<dbReference type="EMBL" id="KU749311">
    <property type="protein sequence ID" value="AOP31732.1"/>
    <property type="molecule type" value="Genomic_DNA"/>
</dbReference>
<sequence>MSKLIKFIKNKIIDLISNDQIKYSIVSTEEESTNLLLVDSSYANHGFDCMDMMSDTDDTGFDNDNDKNDSFFVIN</sequence>
<evidence type="ECO:0000256" key="4">
    <source>
        <dbReference type="ARBA" id="ARBA00034910"/>
    </source>
</evidence>
<dbReference type="Pfam" id="PF06601">
    <property type="entry name" value="Orthopox_F6"/>
    <property type="match status" value="1"/>
</dbReference>
<evidence type="ECO:0000256" key="2">
    <source>
        <dbReference type="ARBA" id="ARBA00034766"/>
    </source>
</evidence>